<dbReference type="PANTHER" id="PTHR48050">
    <property type="entry name" value="STEROL 3-BETA-GLUCOSYLTRANSFERASE"/>
    <property type="match status" value="1"/>
</dbReference>
<evidence type="ECO:0000259" key="2">
    <source>
        <dbReference type="Pfam" id="PF06722"/>
    </source>
</evidence>
<reference evidence="3 4" key="1">
    <citation type="submission" date="2020-08" db="EMBL/GenBank/DDBJ databases">
        <title>Sequencing the genomes of 1000 actinobacteria strains.</title>
        <authorList>
            <person name="Klenk H.-P."/>
        </authorList>
    </citation>
    <scope>NUCLEOTIDE SEQUENCE [LARGE SCALE GENOMIC DNA]</scope>
    <source>
        <strain evidence="3 4">DSM 44786</strain>
    </source>
</reference>
<dbReference type="InterPro" id="IPR002213">
    <property type="entry name" value="UDP_glucos_trans"/>
</dbReference>
<comment type="caution">
    <text evidence="3">The sequence shown here is derived from an EMBL/GenBank/DDBJ whole genome shotgun (WGS) entry which is preliminary data.</text>
</comment>
<dbReference type="GO" id="GO:0008194">
    <property type="term" value="F:UDP-glycosyltransferase activity"/>
    <property type="evidence" value="ECO:0007669"/>
    <property type="project" value="InterPro"/>
</dbReference>
<dbReference type="AlphaFoldDB" id="A0A7W7WEI0"/>
<gene>
    <name evidence="3" type="ORF">F4556_000337</name>
</gene>
<organism evidence="3 4">
    <name type="scientific">Kitasatospora gansuensis</name>
    <dbReference type="NCBI Taxonomy" id="258050"/>
    <lineage>
        <taxon>Bacteria</taxon>
        <taxon>Bacillati</taxon>
        <taxon>Actinomycetota</taxon>
        <taxon>Actinomycetes</taxon>
        <taxon>Kitasatosporales</taxon>
        <taxon>Streptomycetaceae</taxon>
        <taxon>Kitasatospora</taxon>
    </lineage>
</organism>
<keyword evidence="1 3" id="KW-0808">Transferase</keyword>
<dbReference type="CDD" id="cd03784">
    <property type="entry name" value="GT1_Gtf-like"/>
    <property type="match status" value="1"/>
</dbReference>
<feature type="domain" description="Erythromycin biosynthesis protein CIII-like C-terminal" evidence="2">
    <location>
        <begin position="294"/>
        <end position="389"/>
    </location>
</feature>
<accession>A0A7W7WEI0</accession>
<dbReference type="EMBL" id="JACHJR010000001">
    <property type="protein sequence ID" value="MBB4944802.1"/>
    <property type="molecule type" value="Genomic_DNA"/>
</dbReference>
<evidence type="ECO:0000313" key="3">
    <source>
        <dbReference type="EMBL" id="MBB4944802.1"/>
    </source>
</evidence>
<protein>
    <submittedName>
        <fullName evidence="3">Vancomycin aglycone glucosyltransferase</fullName>
        <ecNumber evidence="3">2.4.1.310</ecNumber>
    </submittedName>
</protein>
<dbReference type="GO" id="GO:0017000">
    <property type="term" value="P:antibiotic biosynthetic process"/>
    <property type="evidence" value="ECO:0007669"/>
    <property type="project" value="UniProtKB-ARBA"/>
</dbReference>
<dbReference type="FunFam" id="3.40.50.2000:FF:000009">
    <property type="entry name" value="Sterol 3-beta-glucosyltransferase UGT80A2"/>
    <property type="match status" value="1"/>
</dbReference>
<keyword evidence="4" id="KW-1185">Reference proteome</keyword>
<dbReference type="Gene3D" id="3.40.50.2000">
    <property type="entry name" value="Glycogen Phosphorylase B"/>
    <property type="match status" value="2"/>
</dbReference>
<dbReference type="EC" id="2.4.1.310" evidence="3"/>
<dbReference type="PANTHER" id="PTHR48050:SF13">
    <property type="entry name" value="STEROL 3-BETA-GLUCOSYLTRANSFERASE UGT80A2"/>
    <property type="match status" value="1"/>
</dbReference>
<evidence type="ECO:0000256" key="1">
    <source>
        <dbReference type="ARBA" id="ARBA00022679"/>
    </source>
</evidence>
<dbReference type="GO" id="GO:0016758">
    <property type="term" value="F:hexosyltransferase activity"/>
    <property type="evidence" value="ECO:0007669"/>
    <property type="project" value="UniProtKB-ARBA"/>
</dbReference>
<dbReference type="SUPFAM" id="SSF53756">
    <property type="entry name" value="UDP-Glycosyltransferase/glycogen phosphorylase"/>
    <property type="match status" value="1"/>
</dbReference>
<dbReference type="Proteomes" id="UP000573327">
    <property type="component" value="Unassembled WGS sequence"/>
</dbReference>
<sequence>MRVLLSTWGSRGDVEPLAGLAVALRELGADAVVCAPPDEEFAVLLERAGVPLVPMGPSVRSVVSGPKPPSPQAAFELAPRLVAARFETLTAAAEGCDVLLATGLMPAGAPDVAEKLGLRYVFACFHTLGLPSRRFPPGTRPGTPSPQGETDYRVLWEQDAQRVNALYGEALNSRRAAIGLPPVDNVRDHVLSGLPLLAADPLLWPSQGMTELDVVQTGAWLLPDERPLPPELEAFLDAGEPPVYVGFGSMAAHAPEGIARVAVEASRVHGRRVVLARGWAELTPVDDQGDCLVVGEVNQQALFGRVAAVVHHGGAGTTTTAARAGAPQVVVPRIADQPRWAARVAELGIGVAHHDPTPTVDSLSAAFATVLTPETHTRARAVAGRIRTDGATVAAKLLLDEAGR</sequence>
<evidence type="ECO:0000313" key="4">
    <source>
        <dbReference type="Proteomes" id="UP000573327"/>
    </source>
</evidence>
<keyword evidence="3" id="KW-0328">Glycosyltransferase</keyword>
<name>A0A7W7WEI0_9ACTN</name>
<dbReference type="InterPro" id="IPR010610">
    <property type="entry name" value="EryCIII-like_C"/>
</dbReference>
<dbReference type="InterPro" id="IPR050426">
    <property type="entry name" value="Glycosyltransferase_28"/>
</dbReference>
<dbReference type="Pfam" id="PF06722">
    <property type="entry name" value="EryCIII-like_C"/>
    <property type="match status" value="1"/>
</dbReference>
<proteinExistence type="predicted"/>